<sequence>MVVAAAKRCLSTLSHGVSVPTHCLFSFFHSCHNHLRHKARAKR</sequence>
<evidence type="ECO:0000313" key="1">
    <source>
        <dbReference type="EMBL" id="JAD36866.1"/>
    </source>
</evidence>
<reference evidence="1" key="2">
    <citation type="journal article" date="2015" name="Data Brief">
        <title>Shoot transcriptome of the giant reed, Arundo donax.</title>
        <authorList>
            <person name="Barrero R.A."/>
            <person name="Guerrero F.D."/>
            <person name="Moolhuijzen P."/>
            <person name="Goolsby J.A."/>
            <person name="Tidwell J."/>
            <person name="Bellgard S.E."/>
            <person name="Bellgard M.I."/>
        </authorList>
    </citation>
    <scope>NUCLEOTIDE SEQUENCE</scope>
    <source>
        <tissue evidence="1">Shoot tissue taken approximately 20 cm above the soil surface</tissue>
    </source>
</reference>
<dbReference type="AlphaFoldDB" id="A0A0A8ZDH4"/>
<dbReference type="EMBL" id="GBRH01261029">
    <property type="protein sequence ID" value="JAD36866.1"/>
    <property type="molecule type" value="Transcribed_RNA"/>
</dbReference>
<organism evidence="1">
    <name type="scientific">Arundo donax</name>
    <name type="common">Giant reed</name>
    <name type="synonym">Donax arundinaceus</name>
    <dbReference type="NCBI Taxonomy" id="35708"/>
    <lineage>
        <taxon>Eukaryota</taxon>
        <taxon>Viridiplantae</taxon>
        <taxon>Streptophyta</taxon>
        <taxon>Embryophyta</taxon>
        <taxon>Tracheophyta</taxon>
        <taxon>Spermatophyta</taxon>
        <taxon>Magnoliopsida</taxon>
        <taxon>Liliopsida</taxon>
        <taxon>Poales</taxon>
        <taxon>Poaceae</taxon>
        <taxon>PACMAD clade</taxon>
        <taxon>Arundinoideae</taxon>
        <taxon>Arundineae</taxon>
        <taxon>Arundo</taxon>
    </lineage>
</organism>
<protein>
    <submittedName>
        <fullName evidence="1">Uncharacterized protein</fullName>
    </submittedName>
</protein>
<reference evidence="1" key="1">
    <citation type="submission" date="2014-09" db="EMBL/GenBank/DDBJ databases">
        <authorList>
            <person name="Magalhaes I.L.F."/>
            <person name="Oliveira U."/>
            <person name="Santos F.R."/>
            <person name="Vidigal T.H.D.A."/>
            <person name="Brescovit A.D."/>
            <person name="Santos A.J."/>
        </authorList>
    </citation>
    <scope>NUCLEOTIDE SEQUENCE</scope>
    <source>
        <tissue evidence="1">Shoot tissue taken approximately 20 cm above the soil surface</tissue>
    </source>
</reference>
<accession>A0A0A8ZDH4</accession>
<proteinExistence type="predicted"/>
<name>A0A0A8ZDH4_ARUDO</name>